<comment type="catalytic activity">
    <reaction evidence="5">
        <text>L-proline + NADP(+) = (S)-1-pyrroline-5-carboxylate + NADPH + 2 H(+)</text>
        <dbReference type="Rhea" id="RHEA:14109"/>
        <dbReference type="ChEBI" id="CHEBI:15378"/>
        <dbReference type="ChEBI" id="CHEBI:17388"/>
        <dbReference type="ChEBI" id="CHEBI:57783"/>
        <dbReference type="ChEBI" id="CHEBI:58349"/>
        <dbReference type="ChEBI" id="CHEBI:60039"/>
        <dbReference type="EC" id="1.5.1.2"/>
    </reaction>
</comment>
<dbReference type="Pfam" id="PF03807">
    <property type="entry name" value="F420_oxidored"/>
    <property type="match status" value="1"/>
</dbReference>
<dbReference type="InterPro" id="IPR028939">
    <property type="entry name" value="P5C_Rdtase_cat_N"/>
</dbReference>
<protein>
    <recommendedName>
        <fullName evidence="5">Pyrroline-5-carboxylate reductase</fullName>
        <ecNumber evidence="5">1.5.1.2</ecNumber>
    </recommendedName>
</protein>
<dbReference type="InterPro" id="IPR000304">
    <property type="entry name" value="Pyrroline-COOH_reductase"/>
</dbReference>
<evidence type="ECO:0000259" key="7">
    <source>
        <dbReference type="Pfam" id="PF14748"/>
    </source>
</evidence>
<name>G0QJY1_ICHMU</name>
<accession>G0QJY1</accession>
<dbReference type="OrthoDB" id="10263291at2759"/>
<dbReference type="eggNOG" id="KOG3124">
    <property type="taxonomic scope" value="Eukaryota"/>
</dbReference>
<dbReference type="PANTHER" id="PTHR11645:SF0">
    <property type="entry name" value="PYRROLINE-5-CARBOXYLATE REDUCTASE 3"/>
    <property type="match status" value="1"/>
</dbReference>
<dbReference type="PIRSF" id="PIRSF000193">
    <property type="entry name" value="Pyrrol-5-carb_rd"/>
    <property type="match status" value="1"/>
</dbReference>
<dbReference type="SUPFAM" id="SSF51735">
    <property type="entry name" value="NAD(P)-binding Rossmann-fold domains"/>
    <property type="match status" value="1"/>
</dbReference>
<reference evidence="8 9" key="1">
    <citation type="submission" date="2011-07" db="EMBL/GenBank/DDBJ databases">
        <authorList>
            <person name="Coyne R."/>
            <person name="Brami D."/>
            <person name="Johnson J."/>
            <person name="Hostetler J."/>
            <person name="Hannick L."/>
            <person name="Clark T."/>
            <person name="Cassidy-Hanley D."/>
            <person name="Inman J."/>
        </authorList>
    </citation>
    <scope>NUCLEOTIDE SEQUENCE [LARGE SCALE GENOMIC DNA]</scope>
    <source>
        <strain evidence="8 9">G5</strain>
    </source>
</reference>
<dbReference type="STRING" id="857967.G0QJY1"/>
<dbReference type="InterPro" id="IPR008927">
    <property type="entry name" value="6-PGluconate_DH-like_C_sf"/>
</dbReference>
<dbReference type="InterPro" id="IPR053790">
    <property type="entry name" value="P5CR-like_CS"/>
</dbReference>
<evidence type="ECO:0000256" key="4">
    <source>
        <dbReference type="PIRSR" id="PIRSR000193-1"/>
    </source>
</evidence>
<keyword evidence="5" id="KW-0641">Proline biosynthesis</keyword>
<dbReference type="OMA" id="VWAVKPQ"/>
<dbReference type="EC" id="1.5.1.2" evidence="5"/>
<dbReference type="PROSITE" id="PS00521">
    <property type="entry name" value="P5CR"/>
    <property type="match status" value="1"/>
</dbReference>
<organism evidence="8 9">
    <name type="scientific">Ichthyophthirius multifiliis</name>
    <name type="common">White spot disease agent</name>
    <name type="synonym">Ich</name>
    <dbReference type="NCBI Taxonomy" id="5932"/>
    <lineage>
        <taxon>Eukaryota</taxon>
        <taxon>Sar</taxon>
        <taxon>Alveolata</taxon>
        <taxon>Ciliophora</taxon>
        <taxon>Intramacronucleata</taxon>
        <taxon>Oligohymenophorea</taxon>
        <taxon>Hymenostomatida</taxon>
        <taxon>Ophryoglenina</taxon>
        <taxon>Ichthyophthirius</taxon>
    </lineage>
</organism>
<proteinExistence type="inferred from homology"/>
<evidence type="ECO:0000256" key="1">
    <source>
        <dbReference type="ARBA" id="ARBA00005525"/>
    </source>
</evidence>
<feature type="domain" description="Pyrroline-5-carboxylate reductase catalytic N-terminal" evidence="6">
    <location>
        <begin position="4"/>
        <end position="100"/>
    </location>
</feature>
<evidence type="ECO:0000259" key="6">
    <source>
        <dbReference type="Pfam" id="PF03807"/>
    </source>
</evidence>
<dbReference type="GO" id="GO:0004735">
    <property type="term" value="F:pyrroline-5-carboxylate reductase activity"/>
    <property type="evidence" value="ECO:0007669"/>
    <property type="project" value="UniProtKB-EC"/>
</dbReference>
<evidence type="ECO:0000313" key="8">
    <source>
        <dbReference type="EMBL" id="EGR34472.1"/>
    </source>
</evidence>
<evidence type="ECO:0000256" key="5">
    <source>
        <dbReference type="RuleBase" id="RU003903"/>
    </source>
</evidence>
<comment type="pathway">
    <text evidence="5">Amino-acid biosynthesis; L-proline biosynthesis; L-proline from L-glutamate 5-semialdehyde: step 1/1.</text>
</comment>
<dbReference type="GeneID" id="14910669"/>
<dbReference type="InParanoid" id="G0QJY1"/>
<dbReference type="SUPFAM" id="SSF48179">
    <property type="entry name" value="6-phosphogluconate dehydrogenase C-terminal domain-like"/>
    <property type="match status" value="1"/>
</dbReference>
<keyword evidence="9" id="KW-1185">Reference proteome</keyword>
<feature type="domain" description="Pyrroline-5-carboxylate reductase dimerisation" evidence="7">
    <location>
        <begin position="162"/>
        <end position="266"/>
    </location>
</feature>
<dbReference type="HAMAP" id="MF_01925">
    <property type="entry name" value="P5C_reductase"/>
    <property type="match status" value="1"/>
</dbReference>
<dbReference type="PANTHER" id="PTHR11645">
    <property type="entry name" value="PYRROLINE-5-CARBOXYLATE REDUCTASE"/>
    <property type="match status" value="1"/>
</dbReference>
<dbReference type="Proteomes" id="UP000008983">
    <property type="component" value="Unassembled WGS sequence"/>
</dbReference>
<dbReference type="RefSeq" id="XP_004039776.1">
    <property type="nucleotide sequence ID" value="XM_004039728.1"/>
</dbReference>
<keyword evidence="5" id="KW-0028">Amino-acid biosynthesis</keyword>
<dbReference type="AlphaFoldDB" id="G0QJY1"/>
<gene>
    <name evidence="8" type="ORF">IMG5_010400</name>
</gene>
<dbReference type="FunCoup" id="G0QJY1">
    <property type="interactions" value="140"/>
</dbReference>
<dbReference type="UniPathway" id="UPA00098">
    <property type="reaction ID" value="UER00361"/>
</dbReference>
<dbReference type="FunFam" id="1.10.3730.10:FF:000001">
    <property type="entry name" value="Pyrroline-5-carboxylate reductase"/>
    <property type="match status" value="1"/>
</dbReference>
<feature type="binding site" evidence="4">
    <location>
        <position position="59"/>
    </location>
    <ligand>
        <name>NADPH</name>
        <dbReference type="ChEBI" id="CHEBI:57783"/>
    </ligand>
</feature>
<dbReference type="EMBL" id="GL983108">
    <property type="protein sequence ID" value="EGR34472.1"/>
    <property type="molecule type" value="Genomic_DNA"/>
</dbReference>
<dbReference type="Gene3D" id="3.40.50.720">
    <property type="entry name" value="NAD(P)-binding Rossmann-like Domain"/>
    <property type="match status" value="1"/>
</dbReference>
<dbReference type="InterPro" id="IPR036291">
    <property type="entry name" value="NAD(P)-bd_dom_sf"/>
</dbReference>
<comment type="similarity">
    <text evidence="1 5">Belongs to the pyrroline-5-carboxylate reductase family.</text>
</comment>
<dbReference type="Pfam" id="PF14748">
    <property type="entry name" value="P5CR_dimer"/>
    <property type="match status" value="1"/>
</dbReference>
<evidence type="ECO:0000256" key="3">
    <source>
        <dbReference type="ARBA" id="ARBA00023002"/>
    </source>
</evidence>
<dbReference type="GO" id="GO:0055129">
    <property type="term" value="P:L-proline biosynthetic process"/>
    <property type="evidence" value="ECO:0007669"/>
    <property type="project" value="UniProtKB-UniPathway"/>
</dbReference>
<evidence type="ECO:0000313" key="9">
    <source>
        <dbReference type="Proteomes" id="UP000008983"/>
    </source>
</evidence>
<sequence length="269" mass="29337">MNTKIAFIGAGKIATAISLGLLNSGSFFPEQFYATARTQQTVQNYQKLTGIQNVQYLENKIAIENSQAIIICTKPFQISDLSKEIAPFCSQKLIISLAAGYKLETLFKNFSHKKIIRVLPNTPVTVMLGASAYSMGPGCNQEDEEICKNIFNTIGKLYKVEEHLMDAVCGISGSGPAYVYEFIQGIVDAGIKQGLEKEIALGLAVQTVLGAATMLDRKFGSPEDLKNAVTTPNGTTYAALQVMKEQKFKDIIDDFVNACVKRSVELGKN</sequence>
<keyword evidence="3 5" id="KW-0560">Oxidoreductase</keyword>
<dbReference type="Gene3D" id="1.10.3730.10">
    <property type="entry name" value="ProC C-terminal domain-like"/>
    <property type="match status" value="1"/>
</dbReference>
<evidence type="ECO:0000256" key="2">
    <source>
        <dbReference type="ARBA" id="ARBA00022857"/>
    </source>
</evidence>
<keyword evidence="2 4" id="KW-0521">NADP</keyword>
<dbReference type="NCBIfam" id="TIGR00112">
    <property type="entry name" value="proC"/>
    <property type="match status" value="1"/>
</dbReference>
<dbReference type="InterPro" id="IPR029036">
    <property type="entry name" value="P5CR_dimer"/>
</dbReference>